<proteinExistence type="predicted"/>
<sequence length="74" mass="8034">MAIVYCLIKNLMFMKNLKKLTLIRLSEVELEKKDLKKLKGGGCCICGAGGNTLNASYNHAGDLYSPGGGYGWGY</sequence>
<gene>
    <name evidence="1" type="ORF">SDC9_19714</name>
</gene>
<accession>A0A644U4Q4</accession>
<dbReference type="InterPro" id="IPR026408">
    <property type="entry name" value="GG_sam_targ_CFB"/>
</dbReference>
<dbReference type="NCBIfam" id="TIGR04149">
    <property type="entry name" value="GG_sam_targ_CFB"/>
    <property type="match status" value="1"/>
</dbReference>
<evidence type="ECO:0000313" key="1">
    <source>
        <dbReference type="EMBL" id="MPL73905.1"/>
    </source>
</evidence>
<protein>
    <submittedName>
        <fullName evidence="1">Uncharacterized protein</fullName>
    </submittedName>
</protein>
<dbReference type="EMBL" id="VSSQ01000076">
    <property type="protein sequence ID" value="MPL73905.1"/>
    <property type="molecule type" value="Genomic_DNA"/>
</dbReference>
<organism evidence="1">
    <name type="scientific">bioreactor metagenome</name>
    <dbReference type="NCBI Taxonomy" id="1076179"/>
    <lineage>
        <taxon>unclassified sequences</taxon>
        <taxon>metagenomes</taxon>
        <taxon>ecological metagenomes</taxon>
    </lineage>
</organism>
<dbReference type="AlphaFoldDB" id="A0A644U4Q4"/>
<comment type="caution">
    <text evidence="1">The sequence shown here is derived from an EMBL/GenBank/DDBJ whole genome shotgun (WGS) entry which is preliminary data.</text>
</comment>
<reference evidence="1" key="1">
    <citation type="submission" date="2019-08" db="EMBL/GenBank/DDBJ databases">
        <authorList>
            <person name="Kucharzyk K."/>
            <person name="Murdoch R.W."/>
            <person name="Higgins S."/>
            <person name="Loffler F."/>
        </authorList>
    </citation>
    <scope>NUCLEOTIDE SEQUENCE</scope>
</reference>
<name>A0A644U4Q4_9ZZZZ</name>